<protein>
    <recommendedName>
        <fullName evidence="2">PF03932 family protein CutC</fullName>
    </recommendedName>
</protein>
<evidence type="ECO:0000256" key="2">
    <source>
        <dbReference type="HAMAP-Rule" id="MF_00795"/>
    </source>
</evidence>
<dbReference type="PANTHER" id="PTHR12598:SF0">
    <property type="entry name" value="COPPER HOMEOSTASIS PROTEIN CUTC HOMOLOG"/>
    <property type="match status" value="1"/>
</dbReference>
<comment type="caution">
    <text evidence="3">The sequence shown here is derived from an EMBL/GenBank/DDBJ whole genome shotgun (WGS) entry which is preliminary data.</text>
</comment>
<sequence>MIIEVIATSVEDAKIIAANGADRIELVTGMAEGGLTPSYGLIEGVVKAVTIPVNVMIRPHSRSFYYSEEDIQTMLKDIEIVKNIGAAGMVIGTLTPDNEIDEQTLQRLLAVSGDLDVTFHRAFDEVEQSKQVHALQTIMRYPKISRVLTSGGKPKAPEAAAHIKRLVEETKGTHFTILAGSGLTADNLPQFIKDTGVPEIHVGSAVREAGDGLRPVDGRKIQALYKRIDQ</sequence>
<dbReference type="InterPro" id="IPR036822">
    <property type="entry name" value="CutC-like_dom_sf"/>
</dbReference>
<gene>
    <name evidence="2" type="primary">cutC</name>
    <name evidence="3" type="ORF">ACFO4N_10745</name>
</gene>
<comment type="caution">
    <text evidence="2">Once thought to be involved in copper homeostasis, experiments in E.coli have shown this is not the case.</text>
</comment>
<evidence type="ECO:0000256" key="1">
    <source>
        <dbReference type="ARBA" id="ARBA00007768"/>
    </source>
</evidence>
<dbReference type="SUPFAM" id="SSF110395">
    <property type="entry name" value="CutC-like"/>
    <property type="match status" value="1"/>
</dbReference>
<dbReference type="EMBL" id="JBHSFW010000006">
    <property type="protein sequence ID" value="MFC4619191.1"/>
    <property type="molecule type" value="Genomic_DNA"/>
</dbReference>
<reference evidence="4" key="1">
    <citation type="journal article" date="2019" name="Int. J. Syst. Evol. Microbiol.">
        <title>The Global Catalogue of Microorganisms (GCM) 10K type strain sequencing project: providing services to taxonomists for standard genome sequencing and annotation.</title>
        <authorList>
            <consortium name="The Broad Institute Genomics Platform"/>
            <consortium name="The Broad Institute Genome Sequencing Center for Infectious Disease"/>
            <person name="Wu L."/>
            <person name="Ma J."/>
        </authorList>
    </citation>
    <scope>NUCLEOTIDE SEQUENCE [LARGE SCALE GENOMIC DNA]</scope>
    <source>
        <strain evidence="4">CGMCC 1.16306</strain>
    </source>
</reference>
<proteinExistence type="inferred from homology"/>
<comment type="subcellular location">
    <subcellularLocation>
        <location evidence="2">Cytoplasm</location>
    </subcellularLocation>
</comment>
<evidence type="ECO:0000313" key="3">
    <source>
        <dbReference type="EMBL" id="MFC4619191.1"/>
    </source>
</evidence>
<dbReference type="Gene3D" id="3.20.20.380">
    <property type="entry name" value="Copper homeostasis (CutC) domain"/>
    <property type="match status" value="1"/>
</dbReference>
<accession>A0ABV9GPH0</accession>
<dbReference type="PANTHER" id="PTHR12598">
    <property type="entry name" value="COPPER HOMEOSTASIS PROTEIN CUTC"/>
    <property type="match status" value="1"/>
</dbReference>
<keyword evidence="2" id="KW-0963">Cytoplasm</keyword>
<keyword evidence="4" id="KW-1185">Reference proteome</keyword>
<dbReference type="HAMAP" id="MF_00795">
    <property type="entry name" value="CutC"/>
    <property type="match status" value="1"/>
</dbReference>
<dbReference type="RefSeq" id="WP_376846288.1">
    <property type="nucleotide sequence ID" value="NZ_JBHSFW010000006.1"/>
</dbReference>
<dbReference type="Pfam" id="PF03932">
    <property type="entry name" value="CutC"/>
    <property type="match status" value="1"/>
</dbReference>
<name>A0ABV9GPH0_9BACL</name>
<evidence type="ECO:0000313" key="4">
    <source>
        <dbReference type="Proteomes" id="UP001596022"/>
    </source>
</evidence>
<organism evidence="3 4">
    <name type="scientific">Camelliibacillus cellulosilyticus</name>
    <dbReference type="NCBI Taxonomy" id="2174486"/>
    <lineage>
        <taxon>Bacteria</taxon>
        <taxon>Bacillati</taxon>
        <taxon>Bacillota</taxon>
        <taxon>Bacilli</taxon>
        <taxon>Bacillales</taxon>
        <taxon>Sporolactobacillaceae</taxon>
        <taxon>Camelliibacillus</taxon>
    </lineage>
</organism>
<dbReference type="InterPro" id="IPR005627">
    <property type="entry name" value="CutC-like"/>
</dbReference>
<dbReference type="Proteomes" id="UP001596022">
    <property type="component" value="Unassembled WGS sequence"/>
</dbReference>
<comment type="similarity">
    <text evidence="1 2">Belongs to the CutC family.</text>
</comment>